<dbReference type="Proteomes" id="UP001234297">
    <property type="component" value="Chromosome 9"/>
</dbReference>
<reference evidence="1 2" key="1">
    <citation type="journal article" date="2022" name="Hortic Res">
        <title>A haplotype resolved chromosomal level avocado genome allows analysis of novel avocado genes.</title>
        <authorList>
            <person name="Nath O."/>
            <person name="Fletcher S.J."/>
            <person name="Hayward A."/>
            <person name="Shaw L.M."/>
            <person name="Masouleh A.K."/>
            <person name="Furtado A."/>
            <person name="Henry R.J."/>
            <person name="Mitter N."/>
        </authorList>
    </citation>
    <scope>NUCLEOTIDE SEQUENCE [LARGE SCALE GENOMIC DNA]</scope>
    <source>
        <strain evidence="2">cv. Hass</strain>
    </source>
</reference>
<keyword evidence="2" id="KW-1185">Reference proteome</keyword>
<gene>
    <name evidence="1" type="ORF">MRB53_029239</name>
</gene>
<protein>
    <submittedName>
        <fullName evidence="1">Uncharacterized protein</fullName>
    </submittedName>
</protein>
<name>A0ACC2KIB3_PERAE</name>
<organism evidence="1 2">
    <name type="scientific">Persea americana</name>
    <name type="common">Avocado</name>
    <dbReference type="NCBI Taxonomy" id="3435"/>
    <lineage>
        <taxon>Eukaryota</taxon>
        <taxon>Viridiplantae</taxon>
        <taxon>Streptophyta</taxon>
        <taxon>Embryophyta</taxon>
        <taxon>Tracheophyta</taxon>
        <taxon>Spermatophyta</taxon>
        <taxon>Magnoliopsida</taxon>
        <taxon>Magnoliidae</taxon>
        <taxon>Laurales</taxon>
        <taxon>Lauraceae</taxon>
        <taxon>Persea</taxon>
    </lineage>
</organism>
<evidence type="ECO:0000313" key="2">
    <source>
        <dbReference type="Proteomes" id="UP001234297"/>
    </source>
</evidence>
<comment type="caution">
    <text evidence="1">The sequence shown here is derived from an EMBL/GenBank/DDBJ whole genome shotgun (WGS) entry which is preliminary data.</text>
</comment>
<accession>A0ACC2KIB3</accession>
<sequence>MNTVNKRVLQDPKSKLKCDGPKRPTRARLNSEERDSSLLLLIISTHRHLSQIAIVFFCPNPNPAFRMLFGSTAMAVTAVSSSLLTSVPSLHVNGPLSSSSSASASSSIKLTFRSNFSLFPLLLQNRGRKSYQSIYDSVLSEGLQSLPPSFAVPTEVAAKTAEAEVEQGESTQENDGVTPPAKPKKGKAALVLKRDRSRSKRFLQIQNLRERQKEYDVPSAINLVKQMANTRFNETAEAHFRLNINPKYNDQQLRATVNLPKGTGQTVKVAVLAQGEKVEEAKAAGADLVGGEDLIARIKEGFMDFDKLIASPDMMPKVASLGKILGPRGLMPNPKAGTVSNDIPQAISEFKKGKVEYRVDKTGIVHIPFGKVNFPEEDLLINLAAVIKSIEVNKPSGAPKGIYWKSAHVCSSMGPSVRLNLRDMLEYKPPANA</sequence>
<dbReference type="EMBL" id="CM056817">
    <property type="protein sequence ID" value="KAJ8620710.1"/>
    <property type="molecule type" value="Genomic_DNA"/>
</dbReference>
<evidence type="ECO:0000313" key="1">
    <source>
        <dbReference type="EMBL" id="KAJ8620710.1"/>
    </source>
</evidence>
<proteinExistence type="predicted"/>